<evidence type="ECO:0000313" key="3">
    <source>
        <dbReference type="Proteomes" id="UP001622612"/>
    </source>
</evidence>
<feature type="signal peptide" evidence="1">
    <location>
        <begin position="1"/>
        <end position="20"/>
    </location>
</feature>
<evidence type="ECO:0008006" key="4">
    <source>
        <dbReference type="Google" id="ProtNLM"/>
    </source>
</evidence>
<sequence length="246" mass="28275">MKFRSKILLLIGTTPLFTLAGLSTKCVKKEKEQNTKLIEKLGLKIADTAINQTNTNVEEFVKDIKSAKNWDEALNVLKKYNIKYDLSNMPKKAKYEISASTHGHDDDGIIHLDITRTIDSESKTERFEIAGFKKNPIPSQITIGNYKINTKIKNSDLTIADVIKQLKEAQTKGFEELIKKLNELVGIEKINKNNSSSNFEFNFEKIHKLSDAGQIHFEEIFLYNKENPENKTKLGFEYKMWNLKKE</sequence>
<keyword evidence="3" id="KW-1185">Reference proteome</keyword>
<protein>
    <recommendedName>
        <fullName evidence="4">Lipoprotein</fullName>
    </recommendedName>
</protein>
<reference evidence="2" key="1">
    <citation type="submission" date="2021-11" db="EMBL/GenBank/DDBJ databases">
        <title>The first genome sequence of unculturable Mycoplasma faucium obtained by de novo assembly of metagenomic reads.</title>
        <authorList>
            <person name="Sabat A.J."/>
            <person name="Bathoorn E."/>
            <person name="Akkerboom V."/>
            <person name="Friedrich A.W."/>
        </authorList>
    </citation>
    <scope>NUCLEOTIDE SEQUENCE [LARGE SCALE GENOMIC DNA]</scope>
    <source>
        <strain evidence="2">UMCG-MFM1</strain>
    </source>
</reference>
<accession>A0ABZ2TLK9</accession>
<organism evidence="2 3">
    <name type="scientific">Metamycoplasma faucium</name>
    <dbReference type="NCBI Taxonomy" id="56142"/>
    <lineage>
        <taxon>Bacteria</taxon>
        <taxon>Bacillati</taxon>
        <taxon>Mycoplasmatota</taxon>
        <taxon>Mycoplasmoidales</taxon>
        <taxon>Metamycoplasmataceae</taxon>
        <taxon>Metamycoplasma</taxon>
    </lineage>
</organism>
<evidence type="ECO:0000256" key="1">
    <source>
        <dbReference type="SAM" id="SignalP"/>
    </source>
</evidence>
<evidence type="ECO:0000313" key="2">
    <source>
        <dbReference type="EMBL" id="WYM97341.1"/>
    </source>
</evidence>
<dbReference type="EMBL" id="CP088155">
    <property type="protein sequence ID" value="WYM97341.1"/>
    <property type="molecule type" value="Genomic_DNA"/>
</dbReference>
<proteinExistence type="predicted"/>
<dbReference type="Proteomes" id="UP001622612">
    <property type="component" value="Chromosome"/>
</dbReference>
<name>A0ABZ2TLK9_9BACT</name>
<keyword evidence="1" id="KW-0732">Signal</keyword>
<feature type="chain" id="PRO_5047314755" description="Lipoprotein" evidence="1">
    <location>
        <begin position="21"/>
        <end position="246"/>
    </location>
</feature>
<gene>
    <name evidence="2" type="ORF">LQ356_00385</name>
</gene>
<dbReference type="RefSeq" id="WP_405311739.1">
    <property type="nucleotide sequence ID" value="NZ_CP088155.1"/>
</dbReference>